<protein>
    <recommendedName>
        <fullName evidence="4">AB hydrolase-1 domain-containing protein</fullName>
    </recommendedName>
</protein>
<feature type="transmembrane region" description="Helical" evidence="3">
    <location>
        <begin position="484"/>
        <end position="506"/>
    </location>
</feature>
<accession>A0A8J4ED52</accession>
<keyword evidence="3" id="KW-1133">Transmembrane helix</keyword>
<feature type="transmembrane region" description="Helical" evidence="3">
    <location>
        <begin position="244"/>
        <end position="265"/>
    </location>
</feature>
<dbReference type="Proteomes" id="UP000635606">
    <property type="component" value="Unassembled WGS sequence"/>
</dbReference>
<keyword evidence="3" id="KW-0472">Membrane</keyword>
<dbReference type="InterPro" id="IPR000073">
    <property type="entry name" value="AB_hydrolase_1"/>
</dbReference>
<feature type="transmembrane region" description="Helical" evidence="3">
    <location>
        <begin position="513"/>
        <end position="534"/>
    </location>
</feature>
<evidence type="ECO:0000313" key="5">
    <source>
        <dbReference type="EMBL" id="GIJ71155.1"/>
    </source>
</evidence>
<dbReference type="GO" id="GO:0003824">
    <property type="term" value="F:catalytic activity"/>
    <property type="evidence" value="ECO:0007669"/>
    <property type="project" value="UniProtKB-ARBA"/>
</dbReference>
<feature type="compositionally biased region" description="Basic and acidic residues" evidence="2">
    <location>
        <begin position="378"/>
        <end position="395"/>
    </location>
</feature>
<dbReference type="SUPFAM" id="SSF53474">
    <property type="entry name" value="alpha/beta-Hydrolases"/>
    <property type="match status" value="1"/>
</dbReference>
<feature type="transmembrane region" description="Helical" evidence="3">
    <location>
        <begin position="403"/>
        <end position="423"/>
    </location>
</feature>
<organism evidence="5 6">
    <name type="scientific">Virgisporangium ochraceum</name>
    <dbReference type="NCBI Taxonomy" id="65505"/>
    <lineage>
        <taxon>Bacteria</taxon>
        <taxon>Bacillati</taxon>
        <taxon>Actinomycetota</taxon>
        <taxon>Actinomycetes</taxon>
        <taxon>Micromonosporales</taxon>
        <taxon>Micromonosporaceae</taxon>
        <taxon>Virgisporangium</taxon>
    </lineage>
</organism>
<dbReference type="AlphaFoldDB" id="A0A8J4ED52"/>
<evidence type="ECO:0000313" key="6">
    <source>
        <dbReference type="Proteomes" id="UP000635606"/>
    </source>
</evidence>
<feature type="transmembrane region" description="Helical" evidence="3">
    <location>
        <begin position="459"/>
        <end position="478"/>
    </location>
</feature>
<name>A0A8J4ED52_9ACTN</name>
<dbReference type="RefSeq" id="WP_203931045.1">
    <property type="nucleotide sequence ID" value="NZ_BOPH01000086.1"/>
</dbReference>
<feature type="region of interest" description="Disordered" evidence="2">
    <location>
        <begin position="353"/>
        <end position="395"/>
    </location>
</feature>
<evidence type="ECO:0000259" key="4">
    <source>
        <dbReference type="Pfam" id="PF00561"/>
    </source>
</evidence>
<dbReference type="Gene3D" id="3.40.50.1820">
    <property type="entry name" value="alpha/beta hydrolase"/>
    <property type="match status" value="1"/>
</dbReference>
<dbReference type="InterPro" id="IPR050261">
    <property type="entry name" value="FrsA_esterase"/>
</dbReference>
<comment type="similarity">
    <text evidence="1">Belongs to the AB hydrolase superfamily. FUS2 hydrolase family.</text>
</comment>
<dbReference type="InterPro" id="IPR029058">
    <property type="entry name" value="AB_hydrolase_fold"/>
</dbReference>
<feature type="transmembrane region" description="Helical" evidence="3">
    <location>
        <begin position="295"/>
        <end position="320"/>
    </location>
</feature>
<feature type="region of interest" description="Disordered" evidence="2">
    <location>
        <begin position="268"/>
        <end position="289"/>
    </location>
</feature>
<comment type="caution">
    <text evidence="5">The sequence shown here is derived from an EMBL/GenBank/DDBJ whole genome shotgun (WGS) entry which is preliminary data.</text>
</comment>
<feature type="transmembrane region" description="Helical" evidence="3">
    <location>
        <begin position="435"/>
        <end position="452"/>
    </location>
</feature>
<gene>
    <name evidence="5" type="ORF">Voc01_060720</name>
</gene>
<keyword evidence="6" id="KW-1185">Reference proteome</keyword>
<feature type="transmembrane region" description="Helical" evidence="3">
    <location>
        <begin position="326"/>
        <end position="345"/>
    </location>
</feature>
<feature type="compositionally biased region" description="Low complexity" evidence="2">
    <location>
        <begin position="356"/>
        <end position="366"/>
    </location>
</feature>
<dbReference type="EMBL" id="BOPH01000086">
    <property type="protein sequence ID" value="GIJ71155.1"/>
    <property type="molecule type" value="Genomic_DNA"/>
</dbReference>
<evidence type="ECO:0000256" key="2">
    <source>
        <dbReference type="SAM" id="MobiDB-lite"/>
    </source>
</evidence>
<reference evidence="5" key="1">
    <citation type="submission" date="2021-01" db="EMBL/GenBank/DDBJ databases">
        <title>Whole genome shotgun sequence of Virgisporangium ochraceum NBRC 16418.</title>
        <authorList>
            <person name="Komaki H."/>
            <person name="Tamura T."/>
        </authorList>
    </citation>
    <scope>NUCLEOTIDE SEQUENCE</scope>
    <source>
        <strain evidence="5">NBRC 16418</strain>
    </source>
</reference>
<feature type="domain" description="AB hydrolase-1" evidence="4">
    <location>
        <begin position="56"/>
        <end position="156"/>
    </location>
</feature>
<dbReference type="Pfam" id="PF00561">
    <property type="entry name" value="Abhydrolase_1"/>
    <property type="match status" value="1"/>
</dbReference>
<evidence type="ECO:0000256" key="3">
    <source>
        <dbReference type="SAM" id="Phobius"/>
    </source>
</evidence>
<keyword evidence="3" id="KW-0812">Transmembrane</keyword>
<proteinExistence type="inferred from homology"/>
<dbReference type="PANTHER" id="PTHR22946">
    <property type="entry name" value="DIENELACTONE HYDROLASE DOMAIN-CONTAINING PROTEIN-RELATED"/>
    <property type="match status" value="1"/>
</dbReference>
<sequence>MKLLWSVVTLAVGVTLLAVGVTGLRAAGAGTRSEFVRVGGVPVEVVVPTGDRVRRPAVVVVHGYAGSGRLMRPFADTLVRRGYVVALPDLAGHAANTRPLTGGNAIDRETAAVVGLLRARSDVDPAKVALLGHSMGAAAVVRAGSADQEIPATVAISLGDGEAAAVRPGPRRLLLVAGALEPGGIRATTREAGRVEGRRVVTVPLVEHVGVLFAERTHDEAARWLDDALGHRPERAGVAAAGRVGGGALVLVGALLVLATAVTAVGRRGRRPGRSGRSDRSGRSGGSGAPGADRLVWLGGAVLAAPVVGIVAGLVLARVLPAPVSGYLVGYLGGAGAVLLAADLVRRHALRQDDSGQATGGAQVHVGGQGGARSPVRAGEREGAGTREEAGTHEEAGARFRSWAVAVGVAVAATVAVVVPVHAGLTAMAPHGGHLLMVGLLAVAVGVVIAGAQTTGGPLWTVLVLVVVCLPLPVAAGVGLAPGFLVLIGPLVAVLFAVYFAVVGLAWRVGIPLWQTVAAGALLVAWPVATALPLG</sequence>
<evidence type="ECO:0000256" key="1">
    <source>
        <dbReference type="ARBA" id="ARBA00038115"/>
    </source>
</evidence>